<keyword evidence="6" id="KW-0812">Transmembrane</keyword>
<dbReference type="GO" id="GO:0042910">
    <property type="term" value="F:xenobiotic transmembrane transporter activity"/>
    <property type="evidence" value="ECO:0007669"/>
    <property type="project" value="InterPro"/>
</dbReference>
<dbReference type="GO" id="GO:0015297">
    <property type="term" value="F:antiporter activity"/>
    <property type="evidence" value="ECO:0007669"/>
    <property type="project" value="InterPro"/>
</dbReference>
<feature type="transmembrane region" description="Helical" evidence="6">
    <location>
        <begin position="185"/>
        <end position="209"/>
    </location>
</feature>
<evidence type="ECO:0000256" key="3">
    <source>
        <dbReference type="ARBA" id="ARBA00020268"/>
    </source>
</evidence>
<dbReference type="EMBL" id="DXGE01000015">
    <property type="protein sequence ID" value="HIW85575.1"/>
    <property type="molecule type" value="Genomic_DNA"/>
</dbReference>
<feature type="transmembrane region" description="Helical" evidence="6">
    <location>
        <begin position="65"/>
        <end position="87"/>
    </location>
</feature>
<dbReference type="GO" id="GO:0005886">
    <property type="term" value="C:plasma membrane"/>
    <property type="evidence" value="ECO:0007669"/>
    <property type="project" value="TreeGrafter"/>
</dbReference>
<accession>A0A9D1UGG5</accession>
<feature type="transmembrane region" description="Helical" evidence="6">
    <location>
        <begin position="216"/>
        <end position="238"/>
    </location>
</feature>
<evidence type="ECO:0000256" key="2">
    <source>
        <dbReference type="ARBA" id="ARBA00010199"/>
    </source>
</evidence>
<evidence type="ECO:0000313" key="8">
    <source>
        <dbReference type="Proteomes" id="UP000824205"/>
    </source>
</evidence>
<dbReference type="InterPro" id="IPR050222">
    <property type="entry name" value="MATE_MdtK"/>
</dbReference>
<gene>
    <name evidence="7" type="ORF">IAA48_03680</name>
</gene>
<comment type="function">
    <text evidence="1">Multidrug efflux pump.</text>
</comment>
<feature type="transmembrane region" description="Helical" evidence="6">
    <location>
        <begin position="145"/>
        <end position="165"/>
    </location>
</feature>
<dbReference type="InterPro" id="IPR002528">
    <property type="entry name" value="MATE_fam"/>
</dbReference>
<sequence length="276" mass="30129">MAKRQPGRSGRGRSVTLALGVEGAAIATALSYSLSGIFMLYACFKNEALAWRFKGTRPDKPLLRDYFRIGSPVLGSSVVSCLGYVVFASLVSGMGTTVFAAHSIAVTAETIFYVPGYGLRSASSTLIGNARGERNGEKLKEVGRLSVLLTIAVMLFSGILLYFGSGTLMRLFTPDARVAALGADMLKIVAFSEPFFGLMIVLEGILYGLGRTRYSFFVETVGMWAVRIFFTFLCVRVWDLGLNAVWYCMIADNITKALLFAAPFVIKKTRRRLLSV</sequence>
<evidence type="ECO:0000256" key="5">
    <source>
        <dbReference type="ARBA" id="ARBA00031636"/>
    </source>
</evidence>
<reference evidence="7" key="1">
    <citation type="journal article" date="2021" name="PeerJ">
        <title>Extensive microbial diversity within the chicken gut microbiome revealed by metagenomics and culture.</title>
        <authorList>
            <person name="Gilroy R."/>
            <person name="Ravi A."/>
            <person name="Getino M."/>
            <person name="Pursley I."/>
            <person name="Horton D.L."/>
            <person name="Alikhan N.F."/>
            <person name="Baker D."/>
            <person name="Gharbi K."/>
            <person name="Hall N."/>
            <person name="Watson M."/>
            <person name="Adriaenssens E.M."/>
            <person name="Foster-Nyarko E."/>
            <person name="Jarju S."/>
            <person name="Secka A."/>
            <person name="Antonio M."/>
            <person name="Oren A."/>
            <person name="Chaudhuri R.R."/>
            <person name="La Ragione R."/>
            <person name="Hildebrand F."/>
            <person name="Pallen M.J."/>
        </authorList>
    </citation>
    <scope>NUCLEOTIDE SEQUENCE</scope>
    <source>
        <strain evidence="7">421</strain>
    </source>
</reference>
<keyword evidence="6" id="KW-1133">Transmembrane helix</keyword>
<comment type="caution">
    <text evidence="7">The sequence shown here is derived from an EMBL/GenBank/DDBJ whole genome shotgun (WGS) entry which is preliminary data.</text>
</comment>
<evidence type="ECO:0000256" key="6">
    <source>
        <dbReference type="SAM" id="Phobius"/>
    </source>
</evidence>
<dbReference type="AlphaFoldDB" id="A0A9D1UGG5"/>
<dbReference type="PANTHER" id="PTHR43298:SF2">
    <property type="entry name" value="FMN_FAD EXPORTER YEEO-RELATED"/>
    <property type="match status" value="1"/>
</dbReference>
<evidence type="ECO:0000313" key="7">
    <source>
        <dbReference type="EMBL" id="HIW85575.1"/>
    </source>
</evidence>
<dbReference type="Proteomes" id="UP000824205">
    <property type="component" value="Unassembled WGS sequence"/>
</dbReference>
<keyword evidence="4" id="KW-0813">Transport</keyword>
<proteinExistence type="inferred from homology"/>
<comment type="similarity">
    <text evidence="2">Belongs to the multi antimicrobial extrusion (MATE) (TC 2.A.66.1) family.</text>
</comment>
<keyword evidence="6" id="KW-0472">Membrane</keyword>
<dbReference type="Pfam" id="PF01554">
    <property type="entry name" value="MatE"/>
    <property type="match status" value="1"/>
</dbReference>
<organism evidence="7 8">
    <name type="scientific">Candidatus Eubacterium faecipullorum</name>
    <dbReference type="NCBI Taxonomy" id="2838571"/>
    <lineage>
        <taxon>Bacteria</taxon>
        <taxon>Bacillati</taxon>
        <taxon>Bacillota</taxon>
        <taxon>Clostridia</taxon>
        <taxon>Eubacteriales</taxon>
        <taxon>Eubacteriaceae</taxon>
        <taxon>Eubacterium</taxon>
    </lineage>
</organism>
<evidence type="ECO:0000256" key="1">
    <source>
        <dbReference type="ARBA" id="ARBA00003408"/>
    </source>
</evidence>
<reference evidence="7" key="2">
    <citation type="submission" date="2021-04" db="EMBL/GenBank/DDBJ databases">
        <authorList>
            <person name="Gilroy R."/>
        </authorList>
    </citation>
    <scope>NUCLEOTIDE SEQUENCE</scope>
    <source>
        <strain evidence="7">421</strain>
    </source>
</reference>
<name>A0A9D1UGG5_9FIRM</name>
<evidence type="ECO:0000256" key="4">
    <source>
        <dbReference type="ARBA" id="ARBA00022448"/>
    </source>
</evidence>
<feature type="transmembrane region" description="Helical" evidence="6">
    <location>
        <begin position="24"/>
        <end position="44"/>
    </location>
</feature>
<dbReference type="PANTHER" id="PTHR43298">
    <property type="entry name" value="MULTIDRUG RESISTANCE PROTEIN NORM-RELATED"/>
    <property type="match status" value="1"/>
</dbReference>
<feature type="transmembrane region" description="Helical" evidence="6">
    <location>
        <begin position="244"/>
        <end position="266"/>
    </location>
</feature>
<protein>
    <recommendedName>
        <fullName evidence="3">Probable multidrug resistance protein NorM</fullName>
    </recommendedName>
    <alternativeName>
        <fullName evidence="5">Multidrug-efflux transporter</fullName>
    </alternativeName>
</protein>